<dbReference type="STRING" id="1305764.R9P9R4"/>
<dbReference type="GO" id="GO:0008270">
    <property type="term" value="F:zinc ion binding"/>
    <property type="evidence" value="ECO:0007669"/>
    <property type="project" value="UniProtKB-KW"/>
</dbReference>
<dbReference type="HOGENOM" id="CLU_393360_0_0_1"/>
<evidence type="ECO:0000313" key="4">
    <source>
        <dbReference type="EMBL" id="GAC97987.1"/>
    </source>
</evidence>
<feature type="region of interest" description="Disordered" evidence="2">
    <location>
        <begin position="81"/>
        <end position="101"/>
    </location>
</feature>
<dbReference type="OrthoDB" id="2546157at2759"/>
<feature type="domain" description="TFIIB-type" evidence="3">
    <location>
        <begin position="110"/>
        <end position="142"/>
    </location>
</feature>
<keyword evidence="1" id="KW-0862">Zinc</keyword>
<feature type="region of interest" description="Disordered" evidence="2">
    <location>
        <begin position="38"/>
        <end position="64"/>
    </location>
</feature>
<dbReference type="InterPro" id="IPR013137">
    <property type="entry name" value="Znf_TFIIB"/>
</dbReference>
<name>R9P9R4_PSEHS</name>
<dbReference type="PROSITE" id="PS51134">
    <property type="entry name" value="ZF_TFIIB"/>
    <property type="match status" value="1"/>
</dbReference>
<keyword evidence="1" id="KW-0863">Zinc-finger</keyword>
<feature type="compositionally biased region" description="Low complexity" evidence="2">
    <location>
        <begin position="766"/>
        <end position="776"/>
    </location>
</feature>
<evidence type="ECO:0000259" key="3">
    <source>
        <dbReference type="PROSITE" id="PS51134"/>
    </source>
</evidence>
<protein>
    <submittedName>
        <fullName evidence="4">Siderophore transcription factor</fullName>
    </submittedName>
</protein>
<dbReference type="AlphaFoldDB" id="R9P9R4"/>
<keyword evidence="1" id="KW-0479">Metal-binding</keyword>
<feature type="compositionally biased region" description="Basic residues" evidence="2">
    <location>
        <begin position="38"/>
        <end position="47"/>
    </location>
</feature>
<feature type="compositionally biased region" description="Basic and acidic residues" evidence="2">
    <location>
        <begin position="48"/>
        <end position="64"/>
    </location>
</feature>
<feature type="region of interest" description="Disordered" evidence="2">
    <location>
        <begin position="236"/>
        <end position="273"/>
    </location>
</feature>
<keyword evidence="5" id="KW-1185">Reference proteome</keyword>
<dbReference type="Proteomes" id="UP000014071">
    <property type="component" value="Unassembled WGS sequence"/>
</dbReference>
<reference evidence="5" key="1">
    <citation type="journal article" date="2013" name="Genome Announc.">
        <title>Draft genome sequence of the basidiomycetous yeast-like fungus Pseudozyma hubeiensis SY62, which produces an abundant amount of the biosurfactant mannosylerythritol lipids.</title>
        <authorList>
            <person name="Konishi M."/>
            <person name="Hatada Y."/>
            <person name="Horiuchi J."/>
        </authorList>
    </citation>
    <scope>NUCLEOTIDE SEQUENCE [LARGE SCALE GENOMIC DNA]</scope>
    <source>
        <strain evidence="5">SY62</strain>
    </source>
</reference>
<dbReference type="RefSeq" id="XP_012191574.1">
    <property type="nucleotide sequence ID" value="XM_012336184.1"/>
</dbReference>
<sequence length="819" mass="90413">MLVGLLCVRYQRQAWAHLLRLWWNVGEVLAANYARTSSAKRRTRSKRQGQDRTLREARGLGPSIEERNRVTSGRGLLFEESETDPIGVNDRPAADSRLKEGKDPTAYGVMSQVCPECGSNDTIHFLTEVGHQVCSNCATVFQDLQLYQPTDVHDVAYALGAPQQQRASSSFSLAPLGPDGKPFWPGDREHQRHLSELRHKPEVDARIRGTLRRLGHPGLFQQVEFLFQRARDESWKPAADRHTNDIAGRGDSATDHDATSSPPSDSMPPRSVPPRVRWGTSSLLLAAACCYVVLRRQGVHTDLGSVSDAAQLPYPKVRLAFKRLRLLVKGAVQNIRLADPDAFVRRIVAFFCCHLIHTNSSPLSSSVRDFLQPFRGALPDADGLLKLDPARIFHKTPFEAVESTALDLCTFWWPNRHPSASGQLAAFAAVVLAFEAHLKALAPIWDMFRCTYAALDFDPRSLSSPDSVFTSSVDGDAVFSRNAKECYKEICAAIRTEVAKIPWLSDAAPISQKRRSKLRSGRQNAEGMSDLARLDVVIHALDVLDVRRGLSSKGVPHDQGPTPQARSDKKEADRRTSAHHGQETHVQDSPERELDDDELVCFLSTSPRISASAMRPALSAGEPYSSTEDAGDEVEVWPLVQQRLEAAGALHQRDVDPESKSCCHPIDLLTDEQVDDLLFDSNELSSFFRTDAAERAVFERTKVAAGDWPSQSKQERDAEFATLARSLDTKSLPPAKSKAERNNSTPPSSPAAAPEGDTTRKRAAEALEPAVVAAAPSDSQRKPRNPLQSTSSSRPTKRVKAPLPEVSLRAQEEESDWSD</sequence>
<proteinExistence type="predicted"/>
<dbReference type="EMBL" id="DF238814">
    <property type="protein sequence ID" value="GAC97987.1"/>
    <property type="molecule type" value="Genomic_DNA"/>
</dbReference>
<accession>R9P9R4</accession>
<feature type="compositionally biased region" description="Basic and acidic residues" evidence="2">
    <location>
        <begin position="92"/>
        <end position="101"/>
    </location>
</feature>
<feature type="compositionally biased region" description="Basic and acidic residues" evidence="2">
    <location>
        <begin position="566"/>
        <end position="592"/>
    </location>
</feature>
<organism evidence="4 5">
    <name type="scientific">Pseudozyma hubeiensis (strain SY62)</name>
    <name type="common">Yeast</name>
    <dbReference type="NCBI Taxonomy" id="1305764"/>
    <lineage>
        <taxon>Eukaryota</taxon>
        <taxon>Fungi</taxon>
        <taxon>Dikarya</taxon>
        <taxon>Basidiomycota</taxon>
        <taxon>Ustilaginomycotina</taxon>
        <taxon>Ustilaginomycetes</taxon>
        <taxon>Ustilaginales</taxon>
        <taxon>Ustilaginaceae</taxon>
        <taxon>Pseudozyma</taxon>
    </lineage>
</organism>
<feature type="compositionally biased region" description="Low complexity" evidence="2">
    <location>
        <begin position="260"/>
        <end position="273"/>
    </location>
</feature>
<evidence type="ECO:0000313" key="5">
    <source>
        <dbReference type="Proteomes" id="UP000014071"/>
    </source>
</evidence>
<dbReference type="GeneID" id="24110853"/>
<evidence type="ECO:0000256" key="2">
    <source>
        <dbReference type="SAM" id="MobiDB-lite"/>
    </source>
</evidence>
<evidence type="ECO:0000256" key="1">
    <source>
        <dbReference type="PROSITE-ProRule" id="PRU00469"/>
    </source>
</evidence>
<feature type="compositionally biased region" description="Low complexity" evidence="2">
    <location>
        <begin position="744"/>
        <end position="754"/>
    </location>
</feature>
<gene>
    <name evidence="4" type="ORF">PHSY_005575</name>
</gene>
<dbReference type="eggNOG" id="ENOG502SATI">
    <property type="taxonomic scope" value="Eukaryota"/>
</dbReference>
<feature type="region of interest" description="Disordered" evidence="2">
    <location>
        <begin position="724"/>
        <end position="819"/>
    </location>
</feature>
<feature type="region of interest" description="Disordered" evidence="2">
    <location>
        <begin position="550"/>
        <end position="594"/>
    </location>
</feature>